<gene>
    <name evidence="7" type="ORF">JXQ802_LOCUS28090</name>
    <name evidence="6" type="ORF">PYM288_LOCUS18620</name>
</gene>
<evidence type="ECO:0000256" key="1">
    <source>
        <dbReference type="ARBA" id="ARBA00022771"/>
    </source>
</evidence>
<evidence type="ECO:0000313" key="7">
    <source>
        <dbReference type="EMBL" id="CAF1273071.1"/>
    </source>
</evidence>
<sequence>MMYRTTLNNRINALANNYIYINQDEISHSLICPICLDPLIDPQTHVLCNNSFCNRCIRKLRYCPCCRATITELNDLIVTSDIIRNTLDELQIQCNICKHILCRGDFDNHIRNDCLQLSLITSEEENNSNTNEKYLEKHLSNLYCRIHKLEDGLYESKKVILTFLFVLSIIGIIILLNTILFYIIYLTISGLFTIKLPLFIQAIQKFLFDFLQ</sequence>
<evidence type="ECO:0000256" key="2">
    <source>
        <dbReference type="ARBA" id="ARBA00022833"/>
    </source>
</evidence>
<protein>
    <recommendedName>
        <fullName evidence="5">RING-type domain-containing protein</fullName>
    </recommendedName>
</protein>
<keyword evidence="9" id="KW-1185">Reference proteome</keyword>
<dbReference type="EMBL" id="CAJNOH010000580">
    <property type="protein sequence ID" value="CAF1079967.1"/>
    <property type="molecule type" value="Genomic_DNA"/>
</dbReference>
<dbReference type="Proteomes" id="UP000663870">
    <property type="component" value="Unassembled WGS sequence"/>
</dbReference>
<dbReference type="Proteomes" id="UP000663854">
    <property type="component" value="Unassembled WGS sequence"/>
</dbReference>
<keyword evidence="2" id="KW-0862">Zinc</keyword>
<keyword evidence="1 3" id="KW-0863">Zinc-finger</keyword>
<dbReference type="PROSITE" id="PS50089">
    <property type="entry name" value="ZF_RING_2"/>
    <property type="match status" value="1"/>
</dbReference>
<name>A0A814MM89_9BILA</name>
<feature type="transmembrane region" description="Helical" evidence="4">
    <location>
        <begin position="159"/>
        <end position="176"/>
    </location>
</feature>
<evidence type="ECO:0000259" key="5">
    <source>
        <dbReference type="PROSITE" id="PS50089"/>
    </source>
</evidence>
<dbReference type="Gene3D" id="3.30.40.10">
    <property type="entry name" value="Zinc/RING finger domain, C3HC4 (zinc finger)"/>
    <property type="match status" value="1"/>
</dbReference>
<keyword evidence="4" id="KW-0472">Membrane</keyword>
<keyword evidence="4" id="KW-1133">Transmembrane helix</keyword>
<dbReference type="EMBL" id="CAJNOL010001040">
    <property type="protein sequence ID" value="CAF1273071.1"/>
    <property type="molecule type" value="Genomic_DNA"/>
</dbReference>
<reference evidence="6" key="1">
    <citation type="submission" date="2021-02" db="EMBL/GenBank/DDBJ databases">
        <authorList>
            <person name="Nowell W R."/>
        </authorList>
    </citation>
    <scope>NUCLEOTIDE SEQUENCE</scope>
</reference>
<accession>A0A814MM89</accession>
<evidence type="ECO:0000313" key="6">
    <source>
        <dbReference type="EMBL" id="CAF1079967.1"/>
    </source>
</evidence>
<evidence type="ECO:0000313" key="9">
    <source>
        <dbReference type="Proteomes" id="UP000663870"/>
    </source>
</evidence>
<feature type="domain" description="RING-type" evidence="5">
    <location>
        <begin position="32"/>
        <end position="67"/>
    </location>
</feature>
<organism evidence="6 8">
    <name type="scientific">Rotaria sordida</name>
    <dbReference type="NCBI Taxonomy" id="392033"/>
    <lineage>
        <taxon>Eukaryota</taxon>
        <taxon>Metazoa</taxon>
        <taxon>Spiralia</taxon>
        <taxon>Gnathifera</taxon>
        <taxon>Rotifera</taxon>
        <taxon>Eurotatoria</taxon>
        <taxon>Bdelloidea</taxon>
        <taxon>Philodinida</taxon>
        <taxon>Philodinidae</taxon>
        <taxon>Rotaria</taxon>
    </lineage>
</organism>
<dbReference type="AlphaFoldDB" id="A0A814MM89"/>
<dbReference type="InterPro" id="IPR001841">
    <property type="entry name" value="Znf_RING"/>
</dbReference>
<dbReference type="SUPFAM" id="SSF57850">
    <property type="entry name" value="RING/U-box"/>
    <property type="match status" value="1"/>
</dbReference>
<comment type="caution">
    <text evidence="6">The sequence shown here is derived from an EMBL/GenBank/DDBJ whole genome shotgun (WGS) entry which is preliminary data.</text>
</comment>
<evidence type="ECO:0000256" key="4">
    <source>
        <dbReference type="SAM" id="Phobius"/>
    </source>
</evidence>
<evidence type="ECO:0000313" key="8">
    <source>
        <dbReference type="Proteomes" id="UP000663854"/>
    </source>
</evidence>
<proteinExistence type="predicted"/>
<keyword evidence="1 3" id="KW-0479">Metal-binding</keyword>
<evidence type="ECO:0000256" key="3">
    <source>
        <dbReference type="PROSITE-ProRule" id="PRU00175"/>
    </source>
</evidence>
<dbReference type="GO" id="GO:0008270">
    <property type="term" value="F:zinc ion binding"/>
    <property type="evidence" value="ECO:0007669"/>
    <property type="project" value="UniProtKB-KW"/>
</dbReference>
<keyword evidence="4" id="KW-0812">Transmembrane</keyword>
<dbReference type="InterPro" id="IPR013083">
    <property type="entry name" value="Znf_RING/FYVE/PHD"/>
</dbReference>